<evidence type="ECO:0000313" key="2">
    <source>
        <dbReference type="Proteomes" id="UP000009138"/>
    </source>
</evidence>
<dbReference type="GeneID" id="93607390"/>
<evidence type="ECO:0000313" key="1">
    <source>
        <dbReference type="EMBL" id="EIE75714.1"/>
    </source>
</evidence>
<dbReference type="InParanoid" id="I1BHN4"/>
<gene>
    <name evidence="1" type="ORF">RO3G_00418</name>
</gene>
<reference evidence="1 2" key="1">
    <citation type="journal article" date="2009" name="PLoS Genet.">
        <title>Genomic analysis of the basal lineage fungus Rhizopus oryzae reveals a whole-genome duplication.</title>
        <authorList>
            <person name="Ma L.-J."/>
            <person name="Ibrahim A.S."/>
            <person name="Skory C."/>
            <person name="Grabherr M.G."/>
            <person name="Burger G."/>
            <person name="Butler M."/>
            <person name="Elias M."/>
            <person name="Idnurm A."/>
            <person name="Lang B.F."/>
            <person name="Sone T."/>
            <person name="Abe A."/>
            <person name="Calvo S.E."/>
            <person name="Corrochano L.M."/>
            <person name="Engels R."/>
            <person name="Fu J."/>
            <person name="Hansberg W."/>
            <person name="Kim J.-M."/>
            <person name="Kodira C.D."/>
            <person name="Koehrsen M.J."/>
            <person name="Liu B."/>
            <person name="Miranda-Saavedra D."/>
            <person name="O'Leary S."/>
            <person name="Ortiz-Castellanos L."/>
            <person name="Poulter R."/>
            <person name="Rodriguez-Romero J."/>
            <person name="Ruiz-Herrera J."/>
            <person name="Shen Y.-Q."/>
            <person name="Zeng Q."/>
            <person name="Galagan J."/>
            <person name="Birren B.W."/>
            <person name="Cuomo C.A."/>
            <person name="Wickes B.L."/>
        </authorList>
    </citation>
    <scope>NUCLEOTIDE SEQUENCE [LARGE SCALE GENOMIC DNA]</scope>
    <source>
        <strain evidence="2">RA 99-880 / ATCC MYA-4621 / FGSC 9543 / NRRL 43880</strain>
    </source>
</reference>
<protein>
    <submittedName>
        <fullName evidence="1">Uncharacterized protein</fullName>
    </submittedName>
</protein>
<accession>I1BHN4</accession>
<organism evidence="1 2">
    <name type="scientific">Rhizopus delemar (strain RA 99-880 / ATCC MYA-4621 / FGSC 9543 / NRRL 43880)</name>
    <name type="common">Mucormycosis agent</name>
    <name type="synonym">Rhizopus arrhizus var. delemar</name>
    <dbReference type="NCBI Taxonomy" id="246409"/>
    <lineage>
        <taxon>Eukaryota</taxon>
        <taxon>Fungi</taxon>
        <taxon>Fungi incertae sedis</taxon>
        <taxon>Mucoromycota</taxon>
        <taxon>Mucoromycotina</taxon>
        <taxon>Mucoromycetes</taxon>
        <taxon>Mucorales</taxon>
        <taxon>Mucorineae</taxon>
        <taxon>Rhizopodaceae</taxon>
        <taxon>Rhizopus</taxon>
    </lineage>
</organism>
<name>I1BHN4_RHIO9</name>
<sequence length="53" mass="6161">MPKRLKTFLFSSNRKQIQSSSPFPQSSSCTFVLEDKKNELSFLKTIDYMIEAL</sequence>
<keyword evidence="2" id="KW-1185">Reference proteome</keyword>
<proteinExistence type="predicted"/>
<dbReference type="AlphaFoldDB" id="I1BHN4"/>
<dbReference type="VEuPathDB" id="FungiDB:RO3G_00418"/>
<dbReference type="Proteomes" id="UP000009138">
    <property type="component" value="Unassembled WGS sequence"/>
</dbReference>
<dbReference type="EMBL" id="CH476732">
    <property type="protein sequence ID" value="EIE75714.1"/>
    <property type="molecule type" value="Genomic_DNA"/>
</dbReference>
<dbReference type="RefSeq" id="XP_067511110.1">
    <property type="nucleotide sequence ID" value="XM_067655009.1"/>
</dbReference>